<proteinExistence type="inferred from homology"/>
<dbReference type="Gene3D" id="3.90.1640.30">
    <property type="match status" value="1"/>
</dbReference>
<evidence type="ECO:0000259" key="7">
    <source>
        <dbReference type="Pfam" id="PF02272"/>
    </source>
</evidence>
<dbReference type="Pfam" id="PF01368">
    <property type="entry name" value="DHH"/>
    <property type="match status" value="1"/>
</dbReference>
<protein>
    <recommendedName>
        <fullName evidence="2">Single-stranded-DNA-specific exonuclease RecJ</fullName>
    </recommendedName>
</protein>
<dbReference type="Pfam" id="PF17768">
    <property type="entry name" value="RecJ_OB"/>
    <property type="match status" value="1"/>
</dbReference>
<dbReference type="GO" id="GO:0006310">
    <property type="term" value="P:DNA recombination"/>
    <property type="evidence" value="ECO:0007669"/>
    <property type="project" value="InterPro"/>
</dbReference>
<dbReference type="InterPro" id="IPR041122">
    <property type="entry name" value="RecJ_OB"/>
</dbReference>
<evidence type="ECO:0000313" key="10">
    <source>
        <dbReference type="Proteomes" id="UP000265691"/>
    </source>
</evidence>
<evidence type="ECO:0000256" key="4">
    <source>
        <dbReference type="ARBA" id="ARBA00022801"/>
    </source>
</evidence>
<dbReference type="InterPro" id="IPR003156">
    <property type="entry name" value="DHHA1_dom"/>
</dbReference>
<evidence type="ECO:0000256" key="5">
    <source>
        <dbReference type="ARBA" id="ARBA00022839"/>
    </source>
</evidence>
<dbReference type="GO" id="GO:0008409">
    <property type="term" value="F:5'-3' exonuclease activity"/>
    <property type="evidence" value="ECO:0007669"/>
    <property type="project" value="InterPro"/>
</dbReference>
<dbReference type="SUPFAM" id="SSF64182">
    <property type="entry name" value="DHH phosphoesterases"/>
    <property type="match status" value="1"/>
</dbReference>
<dbReference type="PANTHER" id="PTHR30255:SF2">
    <property type="entry name" value="SINGLE-STRANDED-DNA-SPECIFIC EXONUCLEASE RECJ"/>
    <property type="match status" value="1"/>
</dbReference>
<keyword evidence="3" id="KW-0540">Nuclease</keyword>
<keyword evidence="10" id="KW-1185">Reference proteome</keyword>
<dbReference type="GO" id="GO:0003676">
    <property type="term" value="F:nucleic acid binding"/>
    <property type="evidence" value="ECO:0007669"/>
    <property type="project" value="InterPro"/>
</dbReference>
<comment type="caution">
    <text evidence="9">The sequence shown here is derived from an EMBL/GenBank/DDBJ whole genome shotgun (WGS) entry which is preliminary data.</text>
</comment>
<evidence type="ECO:0000313" key="9">
    <source>
        <dbReference type="EMBL" id="RIY33451.1"/>
    </source>
</evidence>
<dbReference type="InterPro" id="IPR004610">
    <property type="entry name" value="RecJ"/>
</dbReference>
<keyword evidence="5 9" id="KW-0269">Exonuclease</keyword>
<reference evidence="9 10" key="1">
    <citation type="submission" date="2017-08" db="EMBL/GenBank/DDBJ databases">
        <title>Reclassification of Bisgaard taxon 37 and 44.</title>
        <authorList>
            <person name="Christensen H."/>
        </authorList>
    </citation>
    <scope>NUCLEOTIDE SEQUENCE [LARGE SCALE GENOMIC DNA]</scope>
    <source>
        <strain evidence="9 10">B96_3</strain>
    </source>
</reference>
<evidence type="ECO:0000256" key="3">
    <source>
        <dbReference type="ARBA" id="ARBA00022722"/>
    </source>
</evidence>
<dbReference type="EMBL" id="NRHC01000032">
    <property type="protein sequence ID" value="RIY33451.1"/>
    <property type="molecule type" value="Genomic_DNA"/>
</dbReference>
<accession>A0A3A1Y7F9</accession>
<dbReference type="Pfam" id="PF02272">
    <property type="entry name" value="DHHA1"/>
    <property type="match status" value="1"/>
</dbReference>
<dbReference type="Proteomes" id="UP000265691">
    <property type="component" value="Unassembled WGS sequence"/>
</dbReference>
<dbReference type="OrthoDB" id="9809852at2"/>
<gene>
    <name evidence="9" type="primary">recJ</name>
    <name evidence="9" type="ORF">CKF54_02830</name>
</gene>
<evidence type="ECO:0000256" key="1">
    <source>
        <dbReference type="ARBA" id="ARBA00005915"/>
    </source>
</evidence>
<dbReference type="GO" id="GO:0006281">
    <property type="term" value="P:DNA repair"/>
    <property type="evidence" value="ECO:0007669"/>
    <property type="project" value="InterPro"/>
</dbReference>
<dbReference type="InterPro" id="IPR001667">
    <property type="entry name" value="DDH_dom"/>
</dbReference>
<evidence type="ECO:0000259" key="8">
    <source>
        <dbReference type="Pfam" id="PF17768"/>
    </source>
</evidence>
<sequence length="623" mass="70217">MLEKTIKVVERKPQHLLGLADQIKDYIFSNRNITDVSQLDYSLRNLINPILFKDLNKAIKRLINALIENERIVIIGDYDADGATSTSLVYMSLKRLGFTNVNYIIPDRIIHGYGLSPALVDLAITEHRANLIITVDNGISSFDGVEYANFKNVDVIITDHHLGGDTVPPAYAIINPNQKGCNFPSKNLTGVGVSYYLMKVLSYYINEQFNVITKAINISNTIIYEKINLILEHKNKEGEKLNSAEIELLRERINKFLENYDASFNPDQYLDLVAVGTVADLANLDYNNRILVEQGVRRIRAGRCSKGIQAILKVQKINNIDFGVDDISFKVAPLINAIGRMDSMVKGVECLISDDERVAEVIACEMAETNKKRSVVQAENTQQALDQFEMRFRHSDSYSICLYDPSWHLGVIGLNSSIIKDKYWRPTFIFSTDEGGLIKGSGRSISSLHLKDCLDTIAKRYPGLIVKFGGHSGAAGVTIREKDFDQFSQALETVVRELAEPDDIGQETIYCDLELPVNYITLEFAKELVRLGPWGKGFPEPVFKSRFKIFNSPRLVGRSKRDTLILDFMDANNMCHSGIRFKATPELINSLAPEMDVFYTMSINRYCGRESLSLVIKHMIPVE</sequence>
<dbReference type="InterPro" id="IPR038763">
    <property type="entry name" value="DHH_sf"/>
</dbReference>
<dbReference type="NCBIfam" id="TIGR00644">
    <property type="entry name" value="recJ"/>
    <property type="match status" value="1"/>
</dbReference>
<evidence type="ECO:0000259" key="6">
    <source>
        <dbReference type="Pfam" id="PF01368"/>
    </source>
</evidence>
<feature type="domain" description="RecJ OB" evidence="8">
    <location>
        <begin position="511"/>
        <end position="618"/>
    </location>
</feature>
<dbReference type="Gene3D" id="3.10.310.30">
    <property type="match status" value="1"/>
</dbReference>
<dbReference type="RefSeq" id="WP_119524772.1">
    <property type="nucleotide sequence ID" value="NZ_NRHC01000032.1"/>
</dbReference>
<evidence type="ECO:0000256" key="2">
    <source>
        <dbReference type="ARBA" id="ARBA00019841"/>
    </source>
</evidence>
<feature type="domain" description="DHHA1" evidence="7">
    <location>
        <begin position="403"/>
        <end position="496"/>
    </location>
</feature>
<organism evidence="9 10">
    <name type="scientific">Psittacicella hinzii</name>
    <dbReference type="NCBI Taxonomy" id="2028575"/>
    <lineage>
        <taxon>Bacteria</taxon>
        <taxon>Pseudomonadati</taxon>
        <taxon>Pseudomonadota</taxon>
        <taxon>Gammaproteobacteria</taxon>
        <taxon>Pasteurellales</taxon>
        <taxon>Psittacicellaceae</taxon>
        <taxon>Psittacicella</taxon>
    </lineage>
</organism>
<dbReference type="PANTHER" id="PTHR30255">
    <property type="entry name" value="SINGLE-STRANDED-DNA-SPECIFIC EXONUCLEASE RECJ"/>
    <property type="match status" value="1"/>
</dbReference>
<feature type="domain" description="DDH" evidence="6">
    <location>
        <begin position="71"/>
        <end position="207"/>
    </location>
</feature>
<name>A0A3A1Y7F9_9GAMM</name>
<comment type="similarity">
    <text evidence="1">Belongs to the RecJ family.</text>
</comment>
<dbReference type="InterPro" id="IPR051673">
    <property type="entry name" value="SSDNA_exonuclease_RecJ"/>
</dbReference>
<dbReference type="AlphaFoldDB" id="A0A3A1Y7F9"/>
<keyword evidence="4" id="KW-0378">Hydrolase</keyword>